<keyword evidence="9 14" id="KW-0106">Calcium</keyword>
<reference evidence="18 19" key="1">
    <citation type="submission" date="2019-06" db="EMBL/GenBank/DDBJ databases">
        <title>A chromosomal-level reference genome of Carpinus fangiana (Coryloideae, Betulaceae).</title>
        <authorList>
            <person name="Yang X."/>
            <person name="Wang Z."/>
            <person name="Zhang L."/>
            <person name="Hao G."/>
            <person name="Liu J."/>
            <person name="Yang Y."/>
        </authorList>
    </citation>
    <scope>NUCLEOTIDE SEQUENCE [LARGE SCALE GENOMIC DNA]</scope>
    <source>
        <strain evidence="18">Cfa_2016G</strain>
        <tissue evidence="18">Leaf</tissue>
    </source>
</reference>
<evidence type="ECO:0000256" key="3">
    <source>
        <dbReference type="ARBA" id="ARBA00022692"/>
    </source>
</evidence>
<keyword evidence="5" id="KW-0677">Repeat</keyword>
<dbReference type="GO" id="GO:0005741">
    <property type="term" value="C:mitochondrial outer membrane"/>
    <property type="evidence" value="ECO:0007669"/>
    <property type="project" value="UniProtKB-SubCell"/>
</dbReference>
<dbReference type="InterPro" id="IPR021181">
    <property type="entry name" value="Miro"/>
</dbReference>
<evidence type="ECO:0000256" key="1">
    <source>
        <dbReference type="ARBA" id="ARBA00004200"/>
    </source>
</evidence>
<evidence type="ECO:0000256" key="7">
    <source>
        <dbReference type="ARBA" id="ARBA00022787"/>
    </source>
</evidence>
<name>A0A5N6QW85_9ROSI</name>
<evidence type="ECO:0000256" key="2">
    <source>
        <dbReference type="ARBA" id="ARBA00007981"/>
    </source>
</evidence>
<protein>
    <recommendedName>
        <fullName evidence="14">Mitochondrial Rho GTPase</fullName>
        <ecNumber evidence="14">3.6.5.-</ecNumber>
    </recommendedName>
</protein>
<keyword evidence="10 15" id="KW-1133">Transmembrane helix</keyword>
<evidence type="ECO:0000259" key="17">
    <source>
        <dbReference type="Pfam" id="PF08356"/>
    </source>
</evidence>
<feature type="domain" description="EF hand associated type-2" evidence="17">
    <location>
        <begin position="180"/>
        <end position="266"/>
    </location>
</feature>
<dbReference type="InterPro" id="IPR018247">
    <property type="entry name" value="EF_Hand_1_Ca_BS"/>
</dbReference>
<dbReference type="PIRSF" id="PIRSF037488">
    <property type="entry name" value="Mt_Rho_GTPase"/>
    <property type="match status" value="1"/>
</dbReference>
<dbReference type="InterPro" id="IPR013567">
    <property type="entry name" value="EF_hand_assoc_2"/>
</dbReference>
<keyword evidence="8 14" id="KW-0378">Hydrolase</keyword>
<dbReference type="InterPro" id="IPR011992">
    <property type="entry name" value="EF-hand-dom_pair"/>
</dbReference>
<gene>
    <name evidence="18" type="ORF">FH972_007633</name>
</gene>
<proteinExistence type="inferred from homology"/>
<dbReference type="GO" id="GO:0005525">
    <property type="term" value="F:GTP binding"/>
    <property type="evidence" value="ECO:0007669"/>
    <property type="project" value="UniProtKB-KW"/>
</dbReference>
<evidence type="ECO:0000256" key="12">
    <source>
        <dbReference type="ARBA" id="ARBA00023134"/>
    </source>
</evidence>
<dbReference type="InterPro" id="IPR027417">
    <property type="entry name" value="P-loop_NTPase"/>
</dbReference>
<feature type="domain" description="Mitochondrial Rho GTPase 1/3 EF hand associated type-1" evidence="16">
    <location>
        <begin position="303"/>
        <end position="371"/>
    </location>
</feature>
<dbReference type="InterPro" id="IPR052266">
    <property type="entry name" value="Miro-EF-hand_domain"/>
</dbReference>
<organism evidence="18 19">
    <name type="scientific">Carpinus fangiana</name>
    <dbReference type="NCBI Taxonomy" id="176857"/>
    <lineage>
        <taxon>Eukaryota</taxon>
        <taxon>Viridiplantae</taxon>
        <taxon>Streptophyta</taxon>
        <taxon>Embryophyta</taxon>
        <taxon>Tracheophyta</taxon>
        <taxon>Spermatophyta</taxon>
        <taxon>Magnoliopsida</taxon>
        <taxon>eudicotyledons</taxon>
        <taxon>Gunneridae</taxon>
        <taxon>Pentapetalae</taxon>
        <taxon>rosids</taxon>
        <taxon>fabids</taxon>
        <taxon>Fagales</taxon>
        <taxon>Betulaceae</taxon>
        <taxon>Carpinus</taxon>
    </lineage>
</organism>
<keyword evidence="13 14" id="KW-0472">Membrane</keyword>
<evidence type="ECO:0000313" key="19">
    <source>
        <dbReference type="Proteomes" id="UP000327013"/>
    </source>
</evidence>
<evidence type="ECO:0000256" key="10">
    <source>
        <dbReference type="ARBA" id="ARBA00022989"/>
    </source>
</evidence>
<dbReference type="OrthoDB" id="10020961at2759"/>
<accession>A0A5N6QW85</accession>
<dbReference type="CDD" id="cd01892">
    <property type="entry name" value="Miro2"/>
    <property type="match status" value="1"/>
</dbReference>
<dbReference type="SUPFAM" id="SSF47473">
    <property type="entry name" value="EF-hand"/>
    <property type="match status" value="1"/>
</dbReference>
<evidence type="ECO:0000259" key="16">
    <source>
        <dbReference type="Pfam" id="PF08355"/>
    </source>
</evidence>
<dbReference type="AlphaFoldDB" id="A0A5N6QW85"/>
<comment type="subcellular location">
    <subcellularLocation>
        <location evidence="1 14">Mitochondrion outer membrane</location>
        <topology evidence="1 14">Single-pass type IV membrane protein</topology>
    </subcellularLocation>
</comment>
<evidence type="ECO:0000256" key="14">
    <source>
        <dbReference type="PIRNR" id="PIRNR037488"/>
    </source>
</evidence>
<dbReference type="PROSITE" id="PS00018">
    <property type="entry name" value="EF_HAND_1"/>
    <property type="match status" value="1"/>
</dbReference>
<feature type="transmembrane region" description="Helical" evidence="15">
    <location>
        <begin position="560"/>
        <end position="582"/>
    </location>
</feature>
<evidence type="ECO:0000256" key="6">
    <source>
        <dbReference type="ARBA" id="ARBA00022741"/>
    </source>
</evidence>
<evidence type="ECO:0000256" key="5">
    <source>
        <dbReference type="ARBA" id="ARBA00022737"/>
    </source>
</evidence>
<dbReference type="PANTHER" id="PTHR46819:SF1">
    <property type="entry name" value="EF-HAND CALCIUM-BINDING DOMAIN-CONTAINING PROTEIN 7"/>
    <property type="match status" value="1"/>
</dbReference>
<keyword evidence="3 15" id="KW-0812">Transmembrane</keyword>
<dbReference type="FunFam" id="1.10.238.10:FF:000011">
    <property type="entry name" value="Mitochondrial Rho GTPase"/>
    <property type="match status" value="1"/>
</dbReference>
<dbReference type="Pfam" id="PF08356">
    <property type="entry name" value="EF_assoc_2"/>
    <property type="match status" value="1"/>
</dbReference>
<dbReference type="GO" id="GO:0003924">
    <property type="term" value="F:GTPase activity"/>
    <property type="evidence" value="ECO:0007669"/>
    <property type="project" value="InterPro"/>
</dbReference>
<keyword evidence="4" id="KW-0479">Metal-binding</keyword>
<dbReference type="GO" id="GO:0005509">
    <property type="term" value="F:calcium ion binding"/>
    <property type="evidence" value="ECO:0007669"/>
    <property type="project" value="InterPro"/>
</dbReference>
<dbReference type="Gene3D" id="3.40.50.300">
    <property type="entry name" value="P-loop containing nucleotide triphosphate hydrolases"/>
    <property type="match status" value="2"/>
</dbReference>
<dbReference type="EMBL" id="CM017323">
    <property type="protein sequence ID" value="KAE8021769.1"/>
    <property type="molecule type" value="Genomic_DNA"/>
</dbReference>
<dbReference type="InterPro" id="IPR013566">
    <property type="entry name" value="EF_hand_assoc_1"/>
</dbReference>
<dbReference type="GO" id="GO:0007005">
    <property type="term" value="P:mitochondrion organization"/>
    <property type="evidence" value="ECO:0007669"/>
    <property type="project" value="InterPro"/>
</dbReference>
<dbReference type="Pfam" id="PF08355">
    <property type="entry name" value="EF_assoc_1"/>
    <property type="match status" value="1"/>
</dbReference>
<keyword evidence="19" id="KW-1185">Reference proteome</keyword>
<keyword evidence="12 14" id="KW-0342">GTP-binding</keyword>
<evidence type="ECO:0000256" key="4">
    <source>
        <dbReference type="ARBA" id="ARBA00022723"/>
    </source>
</evidence>
<keyword evidence="11 14" id="KW-0496">Mitochondrion</keyword>
<evidence type="ECO:0000256" key="15">
    <source>
        <dbReference type="SAM" id="Phobius"/>
    </source>
</evidence>
<evidence type="ECO:0000256" key="9">
    <source>
        <dbReference type="ARBA" id="ARBA00022837"/>
    </source>
</evidence>
<evidence type="ECO:0000256" key="8">
    <source>
        <dbReference type="ARBA" id="ARBA00022801"/>
    </source>
</evidence>
<comment type="similarity">
    <text evidence="2 14">Belongs to the mitochondrial Rho GTPase family.</text>
</comment>
<dbReference type="Proteomes" id="UP000327013">
    <property type="component" value="Chromosome 3"/>
</dbReference>
<evidence type="ECO:0000256" key="11">
    <source>
        <dbReference type="ARBA" id="ARBA00023128"/>
    </source>
</evidence>
<dbReference type="EC" id="3.6.5.-" evidence="14"/>
<dbReference type="Gene3D" id="1.10.238.10">
    <property type="entry name" value="EF-hand"/>
    <property type="match status" value="2"/>
</dbReference>
<dbReference type="SUPFAM" id="SSF52540">
    <property type="entry name" value="P-loop containing nucleoside triphosphate hydrolases"/>
    <property type="match status" value="2"/>
</dbReference>
<keyword evidence="7 14" id="KW-1000">Mitochondrion outer membrane</keyword>
<sequence length="600" mass="67020">MPCTVVFQPFVVLCVKLVPDKLELGCGSTQLLLHGTDFFAWLVVERLGWWGGGYGASALASLLEVKIPVIVVGCKLDLRDENQQVSLEQVMSPLMQQFREIETCIRCSALKQIQTCEVFYYAQKVVLHPRGPLFDEKAETLSPIFVRALKRIFFLCDHDKDGALNDAELNDFQVKCFDAPLQPSEIVGLKRVVLEKLGLGEGVDERGITWTGFLFLHQLHIGKGRLETTWTILRKFGYNNDIKLAKDVIPSTFKRAPDQTVELTNEATEYLRKIFGLNSTNLDGELGPHEIGIIFSYAPESPWEREPYVDATQKNKFGGLSLDGFLSMWALMTLVDPAWSMENMLYVGYPGNPLSAFRVTRKRRLDRKKQQTDRNVFQCFVFGPRKAGKSAFLNSFIGRDFSDKYTSTDVEDHYAVNVVDGSRGTKKTLILREIPEDTVAKLLSDKESLAACDVAVLVHDGSDRATELLVKVASHGEDTGFEVPCLTVATKQDLDSIPMVAHNSTRVCQDMGILPPITINTKSGDLKDIFNRIVSAAEQPHLNIPKDKTEAGRSRKRYRLINHSLMVFSVGAAVAIVGLVLWRQGIMLPVKGSKFGRQSA</sequence>
<evidence type="ECO:0000256" key="13">
    <source>
        <dbReference type="ARBA" id="ARBA00023136"/>
    </source>
</evidence>
<keyword evidence="6 14" id="KW-0547">Nucleotide-binding</keyword>
<dbReference type="PANTHER" id="PTHR46819">
    <property type="entry name" value="EF-HAND CALCIUM-BINDING DOMAIN-CONTAINING PROTEIN 7"/>
    <property type="match status" value="1"/>
</dbReference>
<evidence type="ECO:0000313" key="18">
    <source>
        <dbReference type="EMBL" id="KAE8021769.1"/>
    </source>
</evidence>